<dbReference type="AlphaFoldDB" id="A0AAN9JRC8"/>
<gene>
    <name evidence="1" type="ORF">RJT34_13342</name>
</gene>
<proteinExistence type="predicted"/>
<dbReference type="EMBL" id="JAYKXN010000003">
    <property type="protein sequence ID" value="KAK7302452.1"/>
    <property type="molecule type" value="Genomic_DNA"/>
</dbReference>
<evidence type="ECO:0000313" key="2">
    <source>
        <dbReference type="Proteomes" id="UP001359559"/>
    </source>
</evidence>
<comment type="caution">
    <text evidence="1">The sequence shown here is derived from an EMBL/GenBank/DDBJ whole genome shotgun (WGS) entry which is preliminary data.</text>
</comment>
<reference evidence="1 2" key="1">
    <citation type="submission" date="2024-01" db="EMBL/GenBank/DDBJ databases">
        <title>The genomes of 5 underutilized Papilionoideae crops provide insights into root nodulation and disease resistance.</title>
        <authorList>
            <person name="Yuan L."/>
        </authorList>
    </citation>
    <scope>NUCLEOTIDE SEQUENCE [LARGE SCALE GENOMIC DNA]</scope>
    <source>
        <strain evidence="1">LY-2023</strain>
        <tissue evidence="1">Leaf</tissue>
    </source>
</reference>
<sequence length="96" mass="11556">MHDRQIFTAIEKSFRYYPNTIDEKHQRWRWLGFGAVCKRGRERKKERKRHVWWLIKKMTDTGTICNCSKSTVQDVRYDGNYGCQAIIVCLDLREDA</sequence>
<accession>A0AAN9JRC8</accession>
<name>A0AAN9JRC8_CLITE</name>
<evidence type="ECO:0000313" key="1">
    <source>
        <dbReference type="EMBL" id="KAK7302452.1"/>
    </source>
</evidence>
<dbReference type="Proteomes" id="UP001359559">
    <property type="component" value="Unassembled WGS sequence"/>
</dbReference>
<organism evidence="1 2">
    <name type="scientific">Clitoria ternatea</name>
    <name type="common">Butterfly pea</name>
    <dbReference type="NCBI Taxonomy" id="43366"/>
    <lineage>
        <taxon>Eukaryota</taxon>
        <taxon>Viridiplantae</taxon>
        <taxon>Streptophyta</taxon>
        <taxon>Embryophyta</taxon>
        <taxon>Tracheophyta</taxon>
        <taxon>Spermatophyta</taxon>
        <taxon>Magnoliopsida</taxon>
        <taxon>eudicotyledons</taxon>
        <taxon>Gunneridae</taxon>
        <taxon>Pentapetalae</taxon>
        <taxon>rosids</taxon>
        <taxon>fabids</taxon>
        <taxon>Fabales</taxon>
        <taxon>Fabaceae</taxon>
        <taxon>Papilionoideae</taxon>
        <taxon>50 kb inversion clade</taxon>
        <taxon>NPAAA clade</taxon>
        <taxon>indigoferoid/millettioid clade</taxon>
        <taxon>Phaseoleae</taxon>
        <taxon>Clitoria</taxon>
    </lineage>
</organism>
<keyword evidence="2" id="KW-1185">Reference proteome</keyword>
<protein>
    <submittedName>
        <fullName evidence="1">Uncharacterized protein</fullName>
    </submittedName>
</protein>